<keyword evidence="2" id="KW-1185">Reference proteome</keyword>
<evidence type="ECO:0000313" key="2">
    <source>
        <dbReference type="Proteomes" id="UP001281147"/>
    </source>
</evidence>
<evidence type="ECO:0000313" key="1">
    <source>
        <dbReference type="EMBL" id="KAK3723418.1"/>
    </source>
</evidence>
<sequence length="91" mass="10040">MQNSGVSASGSTYIEFDDVDAPVANLLGRENAGFEIIMSNFNHERLWLACTSLRTVRCCVEDAYAYANSRETFGHKLISNQVIQAKFSAMG</sequence>
<protein>
    <submittedName>
        <fullName evidence="1">Uncharacterized protein</fullName>
    </submittedName>
</protein>
<organism evidence="1 2">
    <name type="scientific">Vermiconidia calcicola</name>
    <dbReference type="NCBI Taxonomy" id="1690605"/>
    <lineage>
        <taxon>Eukaryota</taxon>
        <taxon>Fungi</taxon>
        <taxon>Dikarya</taxon>
        <taxon>Ascomycota</taxon>
        <taxon>Pezizomycotina</taxon>
        <taxon>Dothideomycetes</taxon>
        <taxon>Dothideomycetidae</taxon>
        <taxon>Mycosphaerellales</taxon>
        <taxon>Extremaceae</taxon>
        <taxon>Vermiconidia</taxon>
    </lineage>
</organism>
<proteinExistence type="predicted"/>
<dbReference type="EMBL" id="JAUTXU010000009">
    <property type="protein sequence ID" value="KAK3723418.1"/>
    <property type="molecule type" value="Genomic_DNA"/>
</dbReference>
<comment type="caution">
    <text evidence="1">The sequence shown here is derived from an EMBL/GenBank/DDBJ whole genome shotgun (WGS) entry which is preliminary data.</text>
</comment>
<accession>A0ACC3NX95</accession>
<dbReference type="Proteomes" id="UP001281147">
    <property type="component" value="Unassembled WGS sequence"/>
</dbReference>
<reference evidence="1" key="1">
    <citation type="submission" date="2023-07" db="EMBL/GenBank/DDBJ databases">
        <title>Black Yeasts Isolated from many extreme environments.</title>
        <authorList>
            <person name="Coleine C."/>
            <person name="Stajich J.E."/>
            <person name="Selbmann L."/>
        </authorList>
    </citation>
    <scope>NUCLEOTIDE SEQUENCE</scope>
    <source>
        <strain evidence="1">CCFEE 5714</strain>
    </source>
</reference>
<name>A0ACC3NX95_9PEZI</name>
<gene>
    <name evidence="1" type="ORF">LTR37_001670</name>
</gene>